<proteinExistence type="predicted"/>
<name>A0A9P8A6J7_MORAP</name>
<dbReference type="Pfam" id="PF09793">
    <property type="entry name" value="AD"/>
    <property type="match status" value="1"/>
</dbReference>
<dbReference type="AlphaFoldDB" id="A0A9P8A6J7"/>
<comment type="caution">
    <text evidence="3">The sequence shown here is derived from an EMBL/GenBank/DDBJ whole genome shotgun (WGS) entry which is preliminary data.</text>
</comment>
<dbReference type="PANTHER" id="PTHR13542">
    <property type="entry name" value="LSM12 HOMOLOG"/>
    <property type="match status" value="1"/>
</dbReference>
<dbReference type="InterPro" id="IPR019181">
    <property type="entry name" value="LSM12_ABD"/>
</dbReference>
<protein>
    <recommendedName>
        <fullName evidence="2">AD domain-containing protein</fullName>
    </recommendedName>
</protein>
<feature type="non-terminal residue" evidence="3">
    <location>
        <position position="1"/>
    </location>
</feature>
<dbReference type="Proteomes" id="UP000717515">
    <property type="component" value="Unassembled WGS sequence"/>
</dbReference>
<dbReference type="EMBL" id="JAIFTL010000089">
    <property type="protein sequence ID" value="KAG9323745.1"/>
    <property type="molecule type" value="Genomic_DNA"/>
</dbReference>
<feature type="region of interest" description="Disordered" evidence="1">
    <location>
        <begin position="225"/>
        <end position="270"/>
    </location>
</feature>
<dbReference type="PROSITE" id="PS52001">
    <property type="entry name" value="AD"/>
    <property type="match status" value="1"/>
</dbReference>
<gene>
    <name evidence="3" type="ORF">KVV02_007740</name>
</gene>
<evidence type="ECO:0000259" key="2">
    <source>
        <dbReference type="PROSITE" id="PS52001"/>
    </source>
</evidence>
<evidence type="ECO:0000313" key="3">
    <source>
        <dbReference type="EMBL" id="KAG9323745.1"/>
    </source>
</evidence>
<accession>A0A9P8A6J7</accession>
<feature type="compositionally biased region" description="Low complexity" evidence="1">
    <location>
        <begin position="228"/>
        <end position="251"/>
    </location>
</feature>
<feature type="region of interest" description="Disordered" evidence="1">
    <location>
        <begin position="1"/>
        <end position="40"/>
    </location>
</feature>
<feature type="domain" description="AD" evidence="2">
    <location>
        <begin position="281"/>
        <end position="376"/>
    </location>
</feature>
<feature type="compositionally biased region" description="Polar residues" evidence="1">
    <location>
        <begin position="71"/>
        <end position="94"/>
    </location>
</feature>
<dbReference type="InterPro" id="IPR039683">
    <property type="entry name" value="Lsm12-like"/>
</dbReference>
<evidence type="ECO:0000256" key="1">
    <source>
        <dbReference type="SAM" id="MobiDB-lite"/>
    </source>
</evidence>
<evidence type="ECO:0000313" key="4">
    <source>
        <dbReference type="Proteomes" id="UP000717515"/>
    </source>
</evidence>
<organism evidence="3 4">
    <name type="scientific">Mortierella alpina</name>
    <name type="common">Oleaginous fungus</name>
    <name type="synonym">Mortierella renispora</name>
    <dbReference type="NCBI Taxonomy" id="64518"/>
    <lineage>
        <taxon>Eukaryota</taxon>
        <taxon>Fungi</taxon>
        <taxon>Fungi incertae sedis</taxon>
        <taxon>Mucoromycota</taxon>
        <taxon>Mortierellomycotina</taxon>
        <taxon>Mortierellomycetes</taxon>
        <taxon>Mortierellales</taxon>
        <taxon>Mortierellaceae</taxon>
        <taxon>Mortierella</taxon>
    </lineage>
</organism>
<dbReference type="SMART" id="SM00995">
    <property type="entry name" value="AD"/>
    <property type="match status" value="1"/>
</dbReference>
<dbReference type="InterPro" id="IPR047574">
    <property type="entry name" value="AD"/>
</dbReference>
<feature type="region of interest" description="Disordered" evidence="1">
    <location>
        <begin position="60"/>
        <end position="110"/>
    </location>
</feature>
<reference evidence="3" key="1">
    <citation type="submission" date="2021-07" db="EMBL/GenBank/DDBJ databases">
        <title>Draft genome of Mortierella alpina, strain LL118, isolated from an aspen leaf litter sample.</title>
        <authorList>
            <person name="Yang S."/>
            <person name="Vinatzer B.A."/>
        </authorList>
    </citation>
    <scope>NUCLEOTIDE SEQUENCE</scope>
    <source>
        <strain evidence="3">LL118</strain>
    </source>
</reference>
<feature type="compositionally biased region" description="Basic and acidic residues" evidence="1">
    <location>
        <begin position="252"/>
        <end position="264"/>
    </location>
</feature>
<sequence>TSKSAFIPQPHSPTPPPTKVLDSMESLSKKSPAGVPGISFASAAAGKGSAASATATPAVAAGIPNVGGSSGPTAKNGSNASSRQSSPALGSQSPALGADKGADNGSSSLSQAGASGSIDWVLGKHVKVVTLAEEVHEGQVYAFDVIMNCVVLHINLCPSKLVSASPTPATYYSPSLGGSNPAPRQKYDFRILKINYIKEVSPIQDAETVSASNAKAGEDLAATTSTLAKSNESSAVSSPNPASTTTAAANKESGDVKETKEGSERNTASNHIYSSVLPAVGFVHLDRIRQREQQAVREAQAAAARIGVGVSTAGQEIFDALSKTLPCRWAKESIVVMDEVIIAPPYEPENCKANASSSYTLARVKKVLEGERSRMANGRK</sequence>